<evidence type="ECO:0000256" key="7">
    <source>
        <dbReference type="ARBA" id="ARBA00022993"/>
    </source>
</evidence>
<comment type="catalytic activity">
    <reaction evidence="8 9">
        <text>(R)-4'-phosphopantetheine + ATP + H(+) = 3'-dephospho-CoA + diphosphate</text>
        <dbReference type="Rhea" id="RHEA:19801"/>
        <dbReference type="ChEBI" id="CHEBI:15378"/>
        <dbReference type="ChEBI" id="CHEBI:30616"/>
        <dbReference type="ChEBI" id="CHEBI:33019"/>
        <dbReference type="ChEBI" id="CHEBI:57328"/>
        <dbReference type="ChEBI" id="CHEBI:61723"/>
        <dbReference type="EC" id="2.7.7.3"/>
    </reaction>
</comment>
<keyword evidence="5 9" id="KW-0067">ATP-binding</keyword>
<feature type="binding site" evidence="9">
    <location>
        <position position="40"/>
    </location>
    <ligand>
        <name>ATP</name>
        <dbReference type="ChEBI" id="CHEBI:30616"/>
    </ligand>
</feature>
<reference evidence="11 12" key="1">
    <citation type="submission" date="2010-03" db="EMBL/GenBank/DDBJ databases">
        <authorList>
            <consortium name="The Broad Institute Genome Sequencing Platform"/>
            <person name="Ward D."/>
            <person name="Earl A."/>
            <person name="Feldgarden M."/>
            <person name="Gevers D."/>
            <person name="Young S."/>
            <person name="Zeng Q."/>
            <person name="Koehrsen M."/>
            <person name="Alvarado L."/>
            <person name="Berlin A.M."/>
            <person name="Borenstein D."/>
            <person name="Chapman S.B."/>
            <person name="Chen Z."/>
            <person name="Engels R."/>
            <person name="Freedman E."/>
            <person name="Gellesch M."/>
            <person name="Goldberg J."/>
            <person name="Griggs A."/>
            <person name="Gujja S."/>
            <person name="Heilman E.R."/>
            <person name="Heiman D.I."/>
            <person name="Hepburn T.A."/>
            <person name="Howarth C."/>
            <person name="Jen D."/>
            <person name="Larson L."/>
            <person name="Mehta T."/>
            <person name="Park D."/>
            <person name="Pearson M."/>
            <person name="Richards J."/>
            <person name="Roberts A."/>
            <person name="Saif S."/>
            <person name="Shea T.D."/>
            <person name="Shenoy N."/>
            <person name="Sisk P."/>
            <person name="Stolte C."/>
            <person name="Sykes S.N."/>
            <person name="Walk T."/>
            <person name="White J."/>
            <person name="Yandava C."/>
            <person name="Izard J."/>
            <person name="Baranova O.V."/>
            <person name="Blanton J.M."/>
            <person name="Tanner A.C."/>
            <person name="Dewhirst F."/>
            <person name="Haas B."/>
            <person name="Nusbaum C."/>
            <person name="Birren B."/>
        </authorList>
    </citation>
    <scope>NUCLEOTIDE SEQUENCE [LARGE SCALE GENOMIC DNA]</scope>
    <source>
        <strain evidence="11 12">ATCC 29453</strain>
    </source>
</reference>
<dbReference type="EC" id="2.7.7.3" evidence="9"/>
<dbReference type="NCBIfam" id="TIGR01510">
    <property type="entry name" value="coaD_prev_kdtB"/>
    <property type="match status" value="1"/>
</dbReference>
<comment type="pathway">
    <text evidence="9">Cofactor biosynthesis; coenzyme A biosynthesis; CoA from (R)-pantothenate: step 4/5.</text>
</comment>
<comment type="cofactor">
    <cofactor evidence="9">
        <name>Mg(2+)</name>
        <dbReference type="ChEBI" id="CHEBI:18420"/>
    </cofactor>
</comment>
<dbReference type="HAMAP" id="MF_00151">
    <property type="entry name" value="PPAT_bact"/>
    <property type="match status" value="1"/>
</dbReference>
<comment type="subunit">
    <text evidence="9">Homohexamer.</text>
</comment>
<dbReference type="PRINTS" id="PR01020">
    <property type="entry name" value="LPSBIOSNTHSS"/>
</dbReference>
<dbReference type="NCBIfam" id="TIGR00125">
    <property type="entry name" value="cyt_tran_rel"/>
    <property type="match status" value="1"/>
</dbReference>
<keyword evidence="12" id="KW-1185">Reference proteome</keyword>
<comment type="function">
    <text evidence="9">Reversibly transfers an adenylyl group from ATP to 4'-phosphopantetheine, yielding dephospho-CoA (dPCoA) and pyrophosphate.</text>
</comment>
<comment type="subcellular location">
    <subcellularLocation>
        <location evidence="9">Cytoplasm</location>
    </subcellularLocation>
</comment>
<dbReference type="Gene3D" id="3.40.50.620">
    <property type="entry name" value="HUPs"/>
    <property type="match status" value="1"/>
</dbReference>
<feature type="binding site" evidence="9">
    <location>
        <begin position="112"/>
        <end position="114"/>
    </location>
    <ligand>
        <name>ATP</name>
        <dbReference type="ChEBI" id="CHEBI:30616"/>
    </ligand>
</feature>
<dbReference type="InterPro" id="IPR014729">
    <property type="entry name" value="Rossmann-like_a/b/a_fold"/>
</dbReference>
<dbReference type="GO" id="GO:0005524">
    <property type="term" value="F:ATP binding"/>
    <property type="evidence" value="ECO:0007669"/>
    <property type="project" value="UniProtKB-KW"/>
</dbReference>
<accession>U6Q1W2</accession>
<dbReference type="STRING" id="641147.HMPREF9021_02669"/>
<dbReference type="PANTHER" id="PTHR21342">
    <property type="entry name" value="PHOSPHOPANTETHEINE ADENYLYLTRANSFERASE"/>
    <property type="match status" value="1"/>
</dbReference>
<feature type="binding site" evidence="9">
    <location>
        <position position="64"/>
    </location>
    <ligand>
        <name>substrate</name>
    </ligand>
</feature>
<protein>
    <recommendedName>
        <fullName evidence="9">Phosphopantetheine adenylyltransferase</fullName>
        <ecNumber evidence="9">2.7.7.3</ecNumber>
    </recommendedName>
    <alternativeName>
        <fullName evidence="9">Dephospho-CoA pyrophosphorylase</fullName>
    </alternativeName>
    <alternativeName>
        <fullName evidence="9">Pantetheine-phosphate adenylyltransferase</fullName>
        <shortName evidence="9">PPAT</shortName>
    </alternativeName>
</protein>
<keyword evidence="1 9" id="KW-0963">Cytoplasm</keyword>
<dbReference type="UniPathway" id="UPA00241">
    <property type="reaction ID" value="UER00355"/>
</dbReference>
<dbReference type="SUPFAM" id="SSF52374">
    <property type="entry name" value="Nucleotidylyl transferase"/>
    <property type="match status" value="1"/>
</dbReference>
<sequence>MLCAKGFCFLELIQDWVNMIQPIHRKAVYAGSFDPPTNGHLWMIAEAQLLFDELVVAIGINPNKHSTYSIEERQEMLQRITANFLNVTVSVFENEFLVNYASSIDASFIVRGIRSGVDYEYERAIRYINADLQPNIQTVFLMPPREIAEISSTMVKGLVGPKDWQQIVRRYVPPAVYDKIILDKQT</sequence>
<evidence type="ECO:0000256" key="9">
    <source>
        <dbReference type="HAMAP-Rule" id="MF_00151"/>
    </source>
</evidence>
<evidence type="ECO:0000256" key="6">
    <source>
        <dbReference type="ARBA" id="ARBA00022842"/>
    </source>
</evidence>
<feature type="binding site" evidence="9">
    <location>
        <begin position="147"/>
        <end position="153"/>
    </location>
    <ligand>
        <name>ATP</name>
        <dbReference type="ChEBI" id="CHEBI:30616"/>
    </ligand>
</feature>
<organism evidence="11 12">
    <name type="scientific">Simonsiella muelleri ATCC 29453</name>
    <dbReference type="NCBI Taxonomy" id="641147"/>
    <lineage>
        <taxon>Bacteria</taxon>
        <taxon>Pseudomonadati</taxon>
        <taxon>Pseudomonadota</taxon>
        <taxon>Betaproteobacteria</taxon>
        <taxon>Neisseriales</taxon>
        <taxon>Neisseriaceae</taxon>
        <taxon>Simonsiella</taxon>
    </lineage>
</organism>
<feature type="binding site" evidence="9">
    <location>
        <position position="97"/>
    </location>
    <ligand>
        <name>substrate</name>
    </ligand>
</feature>
<keyword evidence="6 9" id="KW-0460">Magnesium</keyword>
<dbReference type="Proteomes" id="UP000017813">
    <property type="component" value="Unassembled WGS sequence"/>
</dbReference>
<keyword evidence="7 9" id="KW-0173">Coenzyme A biosynthesis</keyword>
<evidence type="ECO:0000256" key="3">
    <source>
        <dbReference type="ARBA" id="ARBA00022695"/>
    </source>
</evidence>
<feature type="binding site" evidence="9">
    <location>
        <position position="111"/>
    </location>
    <ligand>
        <name>substrate</name>
    </ligand>
</feature>
<evidence type="ECO:0000259" key="10">
    <source>
        <dbReference type="Pfam" id="PF01467"/>
    </source>
</evidence>
<dbReference type="InterPro" id="IPR004821">
    <property type="entry name" value="Cyt_trans-like"/>
</dbReference>
<dbReference type="InterPro" id="IPR001980">
    <property type="entry name" value="PPAT"/>
</dbReference>
<evidence type="ECO:0000256" key="4">
    <source>
        <dbReference type="ARBA" id="ARBA00022741"/>
    </source>
</evidence>
<evidence type="ECO:0000256" key="1">
    <source>
        <dbReference type="ARBA" id="ARBA00022490"/>
    </source>
</evidence>
<evidence type="ECO:0000313" key="12">
    <source>
        <dbReference type="Proteomes" id="UP000017813"/>
    </source>
</evidence>
<evidence type="ECO:0000313" key="11">
    <source>
        <dbReference type="EMBL" id="EJZ50090.1"/>
    </source>
</evidence>
<keyword evidence="4 9" id="KW-0547">Nucleotide-binding</keyword>
<proteinExistence type="inferred from homology"/>
<comment type="caution">
    <text evidence="11">The sequence shown here is derived from an EMBL/GenBank/DDBJ whole genome shotgun (WGS) entry which is preliminary data.</text>
</comment>
<reference evidence="11 12" key="2">
    <citation type="submission" date="2011-10" db="EMBL/GenBank/DDBJ databases">
        <title>The Genome Sequence of Simonsiella muelleri ATCC 29453.</title>
        <authorList>
            <consortium name="The Broad Institute Genome Sequencing Platform"/>
            <consortium name="The Broad Institute Genome Sequencing Center for Infectious Disease"/>
            <person name="Earl A."/>
            <person name="Ward D."/>
            <person name="Feldgarden M."/>
            <person name="Gevers D."/>
            <person name="Izard J."/>
            <person name="Baranova O.V."/>
            <person name="Blanton J.M."/>
            <person name="Tanner A.C."/>
            <person name="Dewhirst F."/>
            <person name="Young S.K."/>
            <person name="Zeng Q."/>
            <person name="Gargeya S."/>
            <person name="Fitzgerald M."/>
            <person name="Haas B."/>
            <person name="Abouelleil A."/>
            <person name="Alvarado L."/>
            <person name="Arachchi H.M."/>
            <person name="Berlin A."/>
            <person name="Brown A."/>
            <person name="Chapman S.B."/>
            <person name="Chen Z."/>
            <person name="Dunbar C."/>
            <person name="Freedman E."/>
            <person name="Gearin G."/>
            <person name="Goldberg J."/>
            <person name="Griggs A."/>
            <person name="Gujja S."/>
            <person name="Heiman D."/>
            <person name="Howarth C."/>
            <person name="Larson L."/>
            <person name="Lui A."/>
            <person name="MacDonald P.J.P."/>
            <person name="Montmayeur A."/>
            <person name="Murphy C."/>
            <person name="Neiman D."/>
            <person name="Pearson M."/>
            <person name="Priest M."/>
            <person name="Roberts A."/>
            <person name="Saif S."/>
            <person name="Shea T."/>
            <person name="Shenoy N."/>
            <person name="Sisk P."/>
            <person name="Stolte C."/>
            <person name="Sykes S."/>
            <person name="Wortman J."/>
            <person name="Nusbaum C."/>
            <person name="Birren B."/>
        </authorList>
    </citation>
    <scope>NUCLEOTIDE SEQUENCE [LARGE SCALE GENOMIC DNA]</scope>
    <source>
        <strain evidence="11 12">ATCC 29453</strain>
    </source>
</reference>
<feature type="binding site" evidence="9">
    <location>
        <position position="32"/>
    </location>
    <ligand>
        <name>substrate</name>
    </ligand>
</feature>
<dbReference type="GO" id="GO:0004595">
    <property type="term" value="F:pantetheine-phosphate adenylyltransferase activity"/>
    <property type="evidence" value="ECO:0007669"/>
    <property type="project" value="UniProtKB-UniRule"/>
</dbReference>
<dbReference type="EMBL" id="ADCY02000066">
    <property type="protein sequence ID" value="EJZ50090.1"/>
    <property type="molecule type" value="Genomic_DNA"/>
</dbReference>
<feature type="site" description="Transition state stabilizer" evidence="9">
    <location>
        <position position="40"/>
    </location>
</feature>
<feature type="domain" description="Cytidyltransferase-like" evidence="10">
    <location>
        <begin position="28"/>
        <end position="156"/>
    </location>
</feature>
<evidence type="ECO:0000256" key="5">
    <source>
        <dbReference type="ARBA" id="ARBA00022840"/>
    </source>
</evidence>
<dbReference type="eggNOG" id="COG0669">
    <property type="taxonomic scope" value="Bacteria"/>
</dbReference>
<dbReference type="Pfam" id="PF01467">
    <property type="entry name" value="CTP_transf_like"/>
    <property type="match status" value="1"/>
</dbReference>
<keyword evidence="2 9" id="KW-0808">Transferase</keyword>
<evidence type="ECO:0000256" key="2">
    <source>
        <dbReference type="ARBA" id="ARBA00022679"/>
    </source>
</evidence>
<evidence type="ECO:0000256" key="8">
    <source>
        <dbReference type="ARBA" id="ARBA00029346"/>
    </source>
</evidence>
<dbReference type="GO" id="GO:0005737">
    <property type="term" value="C:cytoplasm"/>
    <property type="evidence" value="ECO:0007669"/>
    <property type="project" value="UniProtKB-SubCell"/>
</dbReference>
<gene>
    <name evidence="9" type="primary">coaD</name>
    <name evidence="11" type="ORF">HMPREF9021_02669</name>
</gene>
<feature type="binding site" evidence="9">
    <location>
        <begin position="32"/>
        <end position="33"/>
    </location>
    <ligand>
        <name>ATP</name>
        <dbReference type="ChEBI" id="CHEBI:30616"/>
    </ligand>
</feature>
<dbReference type="HOGENOM" id="CLU_100149_0_1_4"/>
<dbReference type="PANTHER" id="PTHR21342:SF1">
    <property type="entry name" value="PHOSPHOPANTETHEINE ADENYLYLTRANSFERASE"/>
    <property type="match status" value="1"/>
</dbReference>
<feature type="binding site" evidence="9">
    <location>
        <position position="122"/>
    </location>
    <ligand>
        <name>ATP</name>
        <dbReference type="ChEBI" id="CHEBI:30616"/>
    </ligand>
</feature>
<dbReference type="GO" id="GO:0015937">
    <property type="term" value="P:coenzyme A biosynthetic process"/>
    <property type="evidence" value="ECO:0007669"/>
    <property type="project" value="UniProtKB-UniRule"/>
</dbReference>
<comment type="similarity">
    <text evidence="9">Belongs to the bacterial CoaD family.</text>
</comment>
<name>U6Q1W2_9NEIS</name>
<dbReference type="AlphaFoldDB" id="U6Q1W2"/>
<keyword evidence="3 9" id="KW-0548">Nucleotidyltransferase</keyword>